<protein>
    <submittedName>
        <fullName evidence="1">Uncharacterized protein</fullName>
    </submittedName>
</protein>
<dbReference type="Proteomes" id="UP001154282">
    <property type="component" value="Unassembled WGS sequence"/>
</dbReference>
<name>A0AAV0JH44_9ROSI</name>
<comment type="caution">
    <text evidence="1">The sequence shown here is derived from an EMBL/GenBank/DDBJ whole genome shotgun (WGS) entry which is preliminary data.</text>
</comment>
<sequence>MESSSSVPTELYFVFMNYDPQYDRLRADRSVVLITHTSPLFVDEARGA</sequence>
<proteinExistence type="predicted"/>
<accession>A0AAV0JH44</accession>
<keyword evidence="2" id="KW-1185">Reference proteome</keyword>
<dbReference type="AlphaFoldDB" id="A0AAV0JH44"/>
<dbReference type="EMBL" id="CAMGYJ010000005">
    <property type="protein sequence ID" value="CAI0408670.1"/>
    <property type="molecule type" value="Genomic_DNA"/>
</dbReference>
<evidence type="ECO:0000313" key="2">
    <source>
        <dbReference type="Proteomes" id="UP001154282"/>
    </source>
</evidence>
<organism evidence="1 2">
    <name type="scientific">Linum tenue</name>
    <dbReference type="NCBI Taxonomy" id="586396"/>
    <lineage>
        <taxon>Eukaryota</taxon>
        <taxon>Viridiplantae</taxon>
        <taxon>Streptophyta</taxon>
        <taxon>Embryophyta</taxon>
        <taxon>Tracheophyta</taxon>
        <taxon>Spermatophyta</taxon>
        <taxon>Magnoliopsida</taxon>
        <taxon>eudicotyledons</taxon>
        <taxon>Gunneridae</taxon>
        <taxon>Pentapetalae</taxon>
        <taxon>rosids</taxon>
        <taxon>fabids</taxon>
        <taxon>Malpighiales</taxon>
        <taxon>Linaceae</taxon>
        <taxon>Linum</taxon>
    </lineage>
</organism>
<reference evidence="1" key="1">
    <citation type="submission" date="2022-08" db="EMBL/GenBank/DDBJ databases">
        <authorList>
            <person name="Gutierrez-Valencia J."/>
        </authorList>
    </citation>
    <scope>NUCLEOTIDE SEQUENCE</scope>
</reference>
<evidence type="ECO:0000313" key="1">
    <source>
        <dbReference type="EMBL" id="CAI0408670.1"/>
    </source>
</evidence>
<gene>
    <name evidence="1" type="ORF">LITE_LOCUS14060</name>
</gene>